<dbReference type="EMBL" id="HBUE01232903">
    <property type="protein sequence ID" value="CAG6545615.1"/>
    <property type="molecule type" value="Transcribed_RNA"/>
</dbReference>
<name>A0A8D8I167_CULPI</name>
<evidence type="ECO:0000313" key="1">
    <source>
        <dbReference type="EMBL" id="CAG6545615.1"/>
    </source>
</evidence>
<dbReference type="AlphaFoldDB" id="A0A8D8I167"/>
<accession>A0A8D8I167</accession>
<protein>
    <submittedName>
        <fullName evidence="1">(northern house mosquito) hypothetical protein</fullName>
    </submittedName>
</protein>
<organism evidence="1">
    <name type="scientific">Culex pipiens</name>
    <name type="common">House mosquito</name>
    <dbReference type="NCBI Taxonomy" id="7175"/>
    <lineage>
        <taxon>Eukaryota</taxon>
        <taxon>Metazoa</taxon>
        <taxon>Ecdysozoa</taxon>
        <taxon>Arthropoda</taxon>
        <taxon>Hexapoda</taxon>
        <taxon>Insecta</taxon>
        <taxon>Pterygota</taxon>
        <taxon>Neoptera</taxon>
        <taxon>Endopterygota</taxon>
        <taxon>Diptera</taxon>
        <taxon>Nematocera</taxon>
        <taxon>Culicoidea</taxon>
        <taxon>Culicidae</taxon>
        <taxon>Culicinae</taxon>
        <taxon>Culicini</taxon>
        <taxon>Culex</taxon>
        <taxon>Culex</taxon>
    </lineage>
</organism>
<sequence>MVKTEYTIPWPFQAGEQGQGRRSGKSVSFCSIRSIVRSMQAFPLIGCRIILHSEMRTAKSIEEGIVSTATCLNLNGVLLKTVLYLVSHTGNLLRINIGFKF</sequence>
<dbReference type="EMBL" id="HBUE01339759">
    <property type="protein sequence ID" value="CAG6597778.1"/>
    <property type="molecule type" value="Transcribed_RNA"/>
</dbReference>
<reference evidence="1" key="1">
    <citation type="submission" date="2021-05" db="EMBL/GenBank/DDBJ databases">
        <authorList>
            <person name="Alioto T."/>
            <person name="Alioto T."/>
            <person name="Gomez Garrido J."/>
        </authorList>
    </citation>
    <scope>NUCLEOTIDE SEQUENCE</scope>
</reference>
<proteinExistence type="predicted"/>